<dbReference type="OrthoDB" id="3363059at2759"/>
<protein>
    <submittedName>
        <fullName evidence="1">Uncharacterized protein</fullName>
    </submittedName>
</protein>
<sequence>MLSSQRSSPEQVLFTTSDISRLLYSQLQNEWIWQYLHSQAIKLSPNILVQIFPPGHELLNKVRVHFLNILDNHTHACEASLHLKVLIALITRDSIRFTIENLNELYSILEKLVSKSNKRLIEMIFYTLMILLSLHDDYSSIVYLQSILGNISINAEGRRLLYALESREGKWSTILQDMNEFFGFDMKMPENLLERSAKIIIGCKHGEKIDVEEMDDKCLAAYISKGGKQVSVEALIWCFKHSNDVYFLTLIENAIEKIQVHVSEHHLLEILNKCPHLSYRVLFYVLLYNDKVRPQGFSFDFMFEIDVRKSLRQAKRLILEKLLHLINEHLPWFFISSLSGNFETLEVPESFIFTFVHSLPNVTAEALLQFKALLAYQPLKVALNTLDILEPLRTMAPQDLLNPLRVFSCLSLQSLKNIE</sequence>
<dbReference type="EMBL" id="MPUH01000059">
    <property type="protein sequence ID" value="OMJ92554.1"/>
    <property type="molecule type" value="Genomic_DNA"/>
</dbReference>
<evidence type="ECO:0000313" key="2">
    <source>
        <dbReference type="Proteomes" id="UP000187209"/>
    </source>
</evidence>
<keyword evidence="2" id="KW-1185">Reference proteome</keyword>
<name>A0A1R2CU69_9CILI</name>
<proteinExistence type="predicted"/>
<accession>A0A1R2CU69</accession>
<reference evidence="1 2" key="1">
    <citation type="submission" date="2016-11" db="EMBL/GenBank/DDBJ databases">
        <title>The macronuclear genome of Stentor coeruleus: a giant cell with tiny introns.</title>
        <authorList>
            <person name="Slabodnick M."/>
            <person name="Ruby J.G."/>
            <person name="Reiff S.B."/>
            <person name="Swart E.C."/>
            <person name="Gosai S."/>
            <person name="Prabakaran S."/>
            <person name="Witkowska E."/>
            <person name="Larue G.E."/>
            <person name="Fisher S."/>
            <person name="Freeman R.M."/>
            <person name="Gunawardena J."/>
            <person name="Chu W."/>
            <person name="Stover N.A."/>
            <person name="Gregory B.D."/>
            <person name="Nowacki M."/>
            <person name="Derisi J."/>
            <person name="Roy S.W."/>
            <person name="Marshall W.F."/>
            <person name="Sood P."/>
        </authorList>
    </citation>
    <scope>NUCLEOTIDE SEQUENCE [LARGE SCALE GENOMIC DNA]</scope>
    <source>
        <strain evidence="1">WM001</strain>
    </source>
</reference>
<organism evidence="1 2">
    <name type="scientific">Stentor coeruleus</name>
    <dbReference type="NCBI Taxonomy" id="5963"/>
    <lineage>
        <taxon>Eukaryota</taxon>
        <taxon>Sar</taxon>
        <taxon>Alveolata</taxon>
        <taxon>Ciliophora</taxon>
        <taxon>Postciliodesmatophora</taxon>
        <taxon>Heterotrichea</taxon>
        <taxon>Heterotrichida</taxon>
        <taxon>Stentoridae</taxon>
        <taxon>Stentor</taxon>
    </lineage>
</organism>
<gene>
    <name evidence="1" type="ORF">SteCoe_4691</name>
</gene>
<evidence type="ECO:0000313" key="1">
    <source>
        <dbReference type="EMBL" id="OMJ92554.1"/>
    </source>
</evidence>
<comment type="caution">
    <text evidence="1">The sequence shown here is derived from an EMBL/GenBank/DDBJ whole genome shotgun (WGS) entry which is preliminary data.</text>
</comment>
<dbReference type="AlphaFoldDB" id="A0A1R2CU69"/>
<dbReference type="Proteomes" id="UP000187209">
    <property type="component" value="Unassembled WGS sequence"/>
</dbReference>